<dbReference type="HAMAP" id="MF_01345_B">
    <property type="entry name" value="Ribosomal_uS17_B"/>
    <property type="match status" value="1"/>
</dbReference>
<dbReference type="CDD" id="cd00364">
    <property type="entry name" value="Ribosomal_uS17"/>
    <property type="match status" value="1"/>
</dbReference>
<evidence type="ECO:0000256" key="6">
    <source>
        <dbReference type="SAM" id="MobiDB-lite"/>
    </source>
</evidence>
<proteinExistence type="inferred from homology"/>
<dbReference type="EMBL" id="JAGRRH010000026">
    <property type="protein sequence ID" value="KAG7341613.1"/>
    <property type="molecule type" value="Genomic_DNA"/>
</dbReference>
<dbReference type="GO" id="GO:0005739">
    <property type="term" value="C:mitochondrion"/>
    <property type="evidence" value="ECO:0007669"/>
    <property type="project" value="TreeGrafter"/>
</dbReference>
<sequence>MAATTTTTPLQFSLHHQPTLRIHSTTSPYSVQKFGTPCRFFSSGGGKKGNGDDDKKTETSAEIEKQEPPPVFANDDDTVGDITSSPVESTEYSPDAIMKTFEDTSYYYHPIDTPEAHGQYAHMTNEELMDNSTIPGWDYLIHSPPIDKSSIPKGALVGTVVSTKMQKTVNVAVDRYKIHKKYRKRIRYTRKFMAHDENQVAREGDTVLIVPCQRISKHKHFMMREIVRAKGQL</sequence>
<organism evidence="7 8">
    <name type="scientific">Nitzschia inconspicua</name>
    <dbReference type="NCBI Taxonomy" id="303405"/>
    <lineage>
        <taxon>Eukaryota</taxon>
        <taxon>Sar</taxon>
        <taxon>Stramenopiles</taxon>
        <taxon>Ochrophyta</taxon>
        <taxon>Bacillariophyta</taxon>
        <taxon>Bacillariophyceae</taxon>
        <taxon>Bacillariophycidae</taxon>
        <taxon>Bacillariales</taxon>
        <taxon>Bacillariaceae</taxon>
        <taxon>Nitzschia</taxon>
    </lineage>
</organism>
<dbReference type="AlphaFoldDB" id="A0A9K3KEM0"/>
<keyword evidence="3 7" id="KW-0689">Ribosomal protein</keyword>
<protein>
    <recommendedName>
        <fullName evidence="5">Small ribosomal subunit protein uS17c</fullName>
    </recommendedName>
</protein>
<keyword evidence="4" id="KW-0687">Ribonucleoprotein</keyword>
<name>A0A9K3KEM0_9STRA</name>
<evidence type="ECO:0000256" key="4">
    <source>
        <dbReference type="ARBA" id="ARBA00023274"/>
    </source>
</evidence>
<dbReference type="OrthoDB" id="274752at2759"/>
<reference evidence="7" key="1">
    <citation type="journal article" date="2021" name="Sci. Rep.">
        <title>Diploid genomic architecture of Nitzschia inconspicua, an elite biomass production diatom.</title>
        <authorList>
            <person name="Oliver A."/>
            <person name="Podell S."/>
            <person name="Pinowska A."/>
            <person name="Traller J.C."/>
            <person name="Smith S.R."/>
            <person name="McClure R."/>
            <person name="Beliaev A."/>
            <person name="Bohutskyi P."/>
            <person name="Hill E.A."/>
            <person name="Rabines A."/>
            <person name="Zheng H."/>
            <person name="Allen L.Z."/>
            <person name="Kuo A."/>
            <person name="Grigoriev I.V."/>
            <person name="Allen A.E."/>
            <person name="Hazlebeck D."/>
            <person name="Allen E.E."/>
        </authorList>
    </citation>
    <scope>NUCLEOTIDE SEQUENCE</scope>
    <source>
        <strain evidence="7">Hildebrandi</strain>
    </source>
</reference>
<evidence type="ECO:0000256" key="3">
    <source>
        <dbReference type="ARBA" id="ARBA00022980"/>
    </source>
</evidence>
<dbReference type="Pfam" id="PF00366">
    <property type="entry name" value="Ribosomal_S17"/>
    <property type="match status" value="1"/>
</dbReference>
<dbReference type="GO" id="GO:1990904">
    <property type="term" value="C:ribonucleoprotein complex"/>
    <property type="evidence" value="ECO:0007669"/>
    <property type="project" value="UniProtKB-KW"/>
</dbReference>
<evidence type="ECO:0000313" key="8">
    <source>
        <dbReference type="Proteomes" id="UP000693970"/>
    </source>
</evidence>
<evidence type="ECO:0000256" key="2">
    <source>
        <dbReference type="ARBA" id="ARBA00022884"/>
    </source>
</evidence>
<evidence type="ECO:0000256" key="5">
    <source>
        <dbReference type="ARBA" id="ARBA00035251"/>
    </source>
</evidence>
<dbReference type="PANTHER" id="PTHR10744:SF1">
    <property type="entry name" value="SMALL RIBOSOMAL SUBUNIT PROTEIN US17M"/>
    <property type="match status" value="1"/>
</dbReference>
<dbReference type="GO" id="GO:0003735">
    <property type="term" value="F:structural constituent of ribosome"/>
    <property type="evidence" value="ECO:0007669"/>
    <property type="project" value="InterPro"/>
</dbReference>
<evidence type="ECO:0000256" key="1">
    <source>
        <dbReference type="ARBA" id="ARBA00002932"/>
    </source>
</evidence>
<dbReference type="InterPro" id="IPR000266">
    <property type="entry name" value="Ribosomal_uS17"/>
</dbReference>
<evidence type="ECO:0000313" key="7">
    <source>
        <dbReference type="EMBL" id="KAG7341613.1"/>
    </source>
</evidence>
<keyword evidence="8" id="KW-1185">Reference proteome</keyword>
<comment type="function">
    <text evidence="1">One of the primary rRNA binding proteins, it binds specifically to the 5'-end of 16S ribosomal RNA.</text>
</comment>
<dbReference type="GO" id="GO:0005840">
    <property type="term" value="C:ribosome"/>
    <property type="evidence" value="ECO:0007669"/>
    <property type="project" value="UniProtKB-KW"/>
</dbReference>
<feature type="compositionally biased region" description="Basic and acidic residues" evidence="6">
    <location>
        <begin position="49"/>
        <end position="67"/>
    </location>
</feature>
<dbReference type="PANTHER" id="PTHR10744">
    <property type="entry name" value="40S RIBOSOMAL PROTEIN S11 FAMILY MEMBER"/>
    <property type="match status" value="1"/>
</dbReference>
<dbReference type="GO" id="GO:0006412">
    <property type="term" value="P:translation"/>
    <property type="evidence" value="ECO:0007669"/>
    <property type="project" value="InterPro"/>
</dbReference>
<gene>
    <name evidence="7" type="ORF">IV203_023566</name>
</gene>
<accession>A0A9K3KEM0</accession>
<dbReference type="Proteomes" id="UP000693970">
    <property type="component" value="Unassembled WGS sequence"/>
</dbReference>
<dbReference type="NCBIfam" id="NF004123">
    <property type="entry name" value="PRK05610.1"/>
    <property type="match status" value="1"/>
</dbReference>
<keyword evidence="2" id="KW-0694">RNA-binding</keyword>
<dbReference type="GO" id="GO:0003723">
    <property type="term" value="F:RNA binding"/>
    <property type="evidence" value="ECO:0007669"/>
    <property type="project" value="UniProtKB-KW"/>
</dbReference>
<reference evidence="7" key="2">
    <citation type="submission" date="2021-04" db="EMBL/GenBank/DDBJ databases">
        <authorList>
            <person name="Podell S."/>
        </authorList>
    </citation>
    <scope>NUCLEOTIDE SEQUENCE</scope>
    <source>
        <strain evidence="7">Hildebrandi</strain>
    </source>
</reference>
<dbReference type="InterPro" id="IPR019984">
    <property type="entry name" value="Ribosomal_uS17_bact/chlr"/>
</dbReference>
<comment type="caution">
    <text evidence="7">The sequence shown here is derived from an EMBL/GenBank/DDBJ whole genome shotgun (WGS) entry which is preliminary data.</text>
</comment>
<feature type="region of interest" description="Disordered" evidence="6">
    <location>
        <begin position="41"/>
        <end position="78"/>
    </location>
</feature>